<keyword evidence="2 4" id="KW-0694">RNA-binding</keyword>
<dbReference type="EMBL" id="QQXL01000005">
    <property type="protein sequence ID" value="RKW70179.1"/>
    <property type="molecule type" value="Genomic_DNA"/>
</dbReference>
<dbReference type="GO" id="GO:0034605">
    <property type="term" value="P:cellular response to heat"/>
    <property type="evidence" value="ECO:0007669"/>
    <property type="project" value="InterPro"/>
</dbReference>
<evidence type="ECO:0000313" key="8">
    <source>
        <dbReference type="Proteomes" id="UP000273119"/>
    </source>
</evidence>
<dbReference type="GO" id="GO:0043023">
    <property type="term" value="F:ribosomal large subunit binding"/>
    <property type="evidence" value="ECO:0007669"/>
    <property type="project" value="InterPro"/>
</dbReference>
<dbReference type="InterPro" id="IPR025708">
    <property type="entry name" value="HSP15"/>
</dbReference>
<evidence type="ECO:0000313" key="7">
    <source>
        <dbReference type="EMBL" id="RKW70179.1"/>
    </source>
</evidence>
<evidence type="ECO:0000256" key="4">
    <source>
        <dbReference type="PROSITE-ProRule" id="PRU00182"/>
    </source>
</evidence>
<reference evidence="7 8" key="1">
    <citation type="submission" date="2018-07" db="EMBL/GenBank/DDBJ databases">
        <title>Arthrobacter sp. nov., isolated from raw cow's milk with high bacterial count.</title>
        <authorList>
            <person name="Hahne J."/>
            <person name="Isele D."/>
            <person name="Lipski A."/>
        </authorList>
    </citation>
    <scope>NUCLEOTIDE SEQUENCE [LARGE SCALE GENOMIC DNA]</scope>
    <source>
        <strain evidence="7 8">JZ R-183</strain>
    </source>
</reference>
<evidence type="ECO:0000256" key="5">
    <source>
        <dbReference type="SAM" id="MobiDB-lite"/>
    </source>
</evidence>
<dbReference type="Gene3D" id="3.10.290.10">
    <property type="entry name" value="RNA-binding S4 domain"/>
    <property type="match status" value="1"/>
</dbReference>
<dbReference type="SMART" id="SM00363">
    <property type="entry name" value="S4"/>
    <property type="match status" value="1"/>
</dbReference>
<proteinExistence type="inferred from homology"/>
<name>A0A496PI68_9MICC</name>
<keyword evidence="8" id="KW-1185">Reference proteome</keyword>
<dbReference type="Pfam" id="PF01479">
    <property type="entry name" value="S4"/>
    <property type="match status" value="1"/>
</dbReference>
<evidence type="ECO:0000256" key="3">
    <source>
        <dbReference type="ARBA" id="ARBA00023125"/>
    </source>
</evidence>
<dbReference type="PIRSF" id="PIRSF016821">
    <property type="entry name" value="HSP15"/>
    <property type="match status" value="1"/>
</dbReference>
<dbReference type="PROSITE" id="PS50889">
    <property type="entry name" value="S4"/>
    <property type="match status" value="1"/>
</dbReference>
<comment type="similarity">
    <text evidence="1">Belongs to the HSP15 family.</text>
</comment>
<dbReference type="GO" id="GO:0003727">
    <property type="term" value="F:single-stranded RNA binding"/>
    <property type="evidence" value="ECO:0007669"/>
    <property type="project" value="InterPro"/>
</dbReference>
<protein>
    <submittedName>
        <fullName evidence="7">RNA-binding S4 domain-containing protein</fullName>
    </submittedName>
</protein>
<dbReference type="AlphaFoldDB" id="A0A496PI68"/>
<evidence type="ECO:0000259" key="6">
    <source>
        <dbReference type="SMART" id="SM00363"/>
    </source>
</evidence>
<keyword evidence="3" id="KW-0238">DNA-binding</keyword>
<evidence type="ECO:0000256" key="2">
    <source>
        <dbReference type="ARBA" id="ARBA00022884"/>
    </source>
</evidence>
<evidence type="ECO:0000256" key="1">
    <source>
        <dbReference type="ARBA" id="ARBA00008396"/>
    </source>
</evidence>
<feature type="region of interest" description="Disordered" evidence="5">
    <location>
        <begin position="96"/>
        <end position="127"/>
    </location>
</feature>
<feature type="domain" description="RNA-binding S4" evidence="6">
    <location>
        <begin position="7"/>
        <end position="70"/>
    </location>
</feature>
<dbReference type="RefSeq" id="WP_121485368.1">
    <property type="nucleotide sequence ID" value="NZ_QQXL01000005.1"/>
</dbReference>
<dbReference type="CDD" id="cd00165">
    <property type="entry name" value="S4"/>
    <property type="match status" value="1"/>
</dbReference>
<dbReference type="InterPro" id="IPR036986">
    <property type="entry name" value="S4_RNA-bd_sf"/>
</dbReference>
<accession>A0A496PI68</accession>
<gene>
    <name evidence="7" type="ORF">DWQ67_09560</name>
</gene>
<dbReference type="GO" id="GO:0003677">
    <property type="term" value="F:DNA binding"/>
    <property type="evidence" value="ECO:0007669"/>
    <property type="project" value="UniProtKB-KW"/>
</dbReference>
<organism evidence="7 8">
    <name type="scientific">Galactobacter caseinivorans</name>
    <dbReference type="NCBI Taxonomy" id="2676123"/>
    <lineage>
        <taxon>Bacteria</taxon>
        <taxon>Bacillati</taxon>
        <taxon>Actinomycetota</taxon>
        <taxon>Actinomycetes</taxon>
        <taxon>Micrococcales</taxon>
        <taxon>Micrococcaceae</taxon>
        <taxon>Galactobacter</taxon>
    </lineage>
</organism>
<dbReference type="InterPro" id="IPR002942">
    <property type="entry name" value="S4_RNA-bd"/>
</dbReference>
<dbReference type="SUPFAM" id="SSF55174">
    <property type="entry name" value="Alpha-L RNA-binding motif"/>
    <property type="match status" value="1"/>
</dbReference>
<comment type="caution">
    <text evidence="7">The sequence shown here is derived from an EMBL/GenBank/DDBJ whole genome shotgun (WGS) entry which is preliminary data.</text>
</comment>
<dbReference type="Proteomes" id="UP000273119">
    <property type="component" value="Unassembled WGS sequence"/>
</dbReference>
<sequence>MPAPSRVRVDAWLWAVRVYKTRSEATTACRAGHVRLNGAPVKAAQTVVPGDRLRIRRSGEERDLEVSGLINKRVSAQVARTVYVDHTPPREKVVIPQVPVRDRGAGRPTKKDRREMDALRSSWTEQE</sequence>